<keyword evidence="3" id="KW-1185">Reference proteome</keyword>
<feature type="region of interest" description="Disordered" evidence="1">
    <location>
        <begin position="1"/>
        <end position="21"/>
    </location>
</feature>
<dbReference type="AlphaFoldDB" id="A0A8J2LWH1"/>
<protein>
    <submittedName>
        <fullName evidence="2">Uncharacterized protein</fullName>
    </submittedName>
</protein>
<dbReference type="OrthoDB" id="5874237at2759"/>
<comment type="caution">
    <text evidence="2">The sequence shown here is derived from an EMBL/GenBank/DDBJ whole genome shotgun (WGS) entry which is preliminary data.</text>
</comment>
<accession>A0A8J2LWH1</accession>
<evidence type="ECO:0000313" key="3">
    <source>
        <dbReference type="Proteomes" id="UP000746747"/>
    </source>
</evidence>
<evidence type="ECO:0000256" key="1">
    <source>
        <dbReference type="SAM" id="MobiDB-lite"/>
    </source>
</evidence>
<evidence type="ECO:0000313" key="2">
    <source>
        <dbReference type="EMBL" id="CAG9530254.1"/>
    </source>
</evidence>
<feature type="compositionally biased region" description="Polar residues" evidence="1">
    <location>
        <begin position="101"/>
        <end position="131"/>
    </location>
</feature>
<gene>
    <name evidence="2" type="ORF">CJOHNSTONI_LOCUS768</name>
</gene>
<sequence>MDETENVVVEDNSRTQGNDDNEVMCPKWDATQKSSTDELGFQTDFHIGDISKVAHEESNSPEHFALAIKGHGEAAAEMTCLHSGINENQNLDINEFDATGKENQCSDGSSAGNVTELTKQSSSEISQNKNGEATHDNPEIAETRSVYNAEKSHSQGPKHYVPPGWVYHGESDGYRYYIGCVGEMYSVDRDGYWYMQDSSGNFIPYNGYQYNRGAHSSLFPRDSQGRFILPMNARGEKAFPVDTNNMPIFPFDTSTHLPTFPVDENGQPVFPTGALGRPIVPIDTNGLAIFPRDANGRFIFPSGPNGRPTAPVNIYGIPVMPLDEQGKPVVPYDASGTPLIHLASDGSFVIRVSVFSYHKKFQLMFSLFSLRLVWATKSNNQRNAANATIAARIASLQSCSVLPLL</sequence>
<name>A0A8J2LWH1_9BILA</name>
<dbReference type="Proteomes" id="UP000746747">
    <property type="component" value="Unassembled WGS sequence"/>
</dbReference>
<reference evidence="2" key="1">
    <citation type="submission" date="2021-09" db="EMBL/GenBank/DDBJ databases">
        <authorList>
            <consortium name="Pathogen Informatics"/>
        </authorList>
    </citation>
    <scope>NUCLEOTIDE SEQUENCE</scope>
</reference>
<proteinExistence type="predicted"/>
<dbReference type="EMBL" id="CAKAEH010000211">
    <property type="protein sequence ID" value="CAG9530254.1"/>
    <property type="molecule type" value="Genomic_DNA"/>
</dbReference>
<feature type="region of interest" description="Disordered" evidence="1">
    <location>
        <begin position="99"/>
        <end position="140"/>
    </location>
</feature>
<organism evidence="2 3">
    <name type="scientific">Cercopithifilaria johnstoni</name>
    <dbReference type="NCBI Taxonomy" id="2874296"/>
    <lineage>
        <taxon>Eukaryota</taxon>
        <taxon>Metazoa</taxon>
        <taxon>Ecdysozoa</taxon>
        <taxon>Nematoda</taxon>
        <taxon>Chromadorea</taxon>
        <taxon>Rhabditida</taxon>
        <taxon>Spirurina</taxon>
        <taxon>Spiruromorpha</taxon>
        <taxon>Filarioidea</taxon>
        <taxon>Onchocercidae</taxon>
        <taxon>Cercopithifilaria</taxon>
    </lineage>
</organism>